<dbReference type="Proteomes" id="UP000280346">
    <property type="component" value="Unassembled WGS sequence"/>
</dbReference>
<dbReference type="PANTHER" id="PTHR43370">
    <property type="entry name" value="SUGAR ABC TRANSPORTER INTEGRAL MEMBRANE PROTEIN-RELATED"/>
    <property type="match status" value="1"/>
</dbReference>
<organism evidence="7 8">
    <name type="scientific">Azospirillum doebereinerae</name>
    <dbReference type="NCBI Taxonomy" id="92933"/>
    <lineage>
        <taxon>Bacteria</taxon>
        <taxon>Pseudomonadati</taxon>
        <taxon>Pseudomonadota</taxon>
        <taxon>Alphaproteobacteria</taxon>
        <taxon>Rhodospirillales</taxon>
        <taxon>Azospirillaceae</taxon>
        <taxon>Azospirillum</taxon>
    </lineage>
</organism>
<feature type="transmembrane region" description="Helical" evidence="6">
    <location>
        <begin position="271"/>
        <end position="287"/>
    </location>
</feature>
<dbReference type="OrthoDB" id="9792579at2"/>
<feature type="transmembrane region" description="Helical" evidence="6">
    <location>
        <begin position="97"/>
        <end position="119"/>
    </location>
</feature>
<accession>A0A433J8Z3</accession>
<dbReference type="Pfam" id="PF02653">
    <property type="entry name" value="BPD_transp_2"/>
    <property type="match status" value="1"/>
</dbReference>
<dbReference type="GO" id="GO:0005886">
    <property type="term" value="C:plasma membrane"/>
    <property type="evidence" value="ECO:0007669"/>
    <property type="project" value="UniProtKB-SubCell"/>
</dbReference>
<comment type="subcellular location">
    <subcellularLocation>
        <location evidence="1">Cell membrane</location>
        <topology evidence="1">Multi-pass membrane protein</topology>
    </subcellularLocation>
</comment>
<dbReference type="RefSeq" id="WP_126998698.1">
    <property type="nucleotide sequence ID" value="NZ_JBNPXW010000008.1"/>
</dbReference>
<evidence type="ECO:0000313" key="7">
    <source>
        <dbReference type="EMBL" id="RUQ70804.1"/>
    </source>
</evidence>
<reference evidence="7 8" key="1">
    <citation type="submission" date="2018-12" db="EMBL/GenBank/DDBJ databases">
        <authorList>
            <person name="Yang Y."/>
        </authorList>
    </citation>
    <scope>NUCLEOTIDE SEQUENCE [LARGE SCALE GENOMIC DNA]</scope>
    <source>
        <strain evidence="7 8">GSF71</strain>
    </source>
</reference>
<keyword evidence="2" id="KW-1003">Cell membrane</keyword>
<feature type="transmembrane region" description="Helical" evidence="6">
    <location>
        <begin position="64"/>
        <end position="90"/>
    </location>
</feature>
<evidence type="ECO:0000256" key="2">
    <source>
        <dbReference type="ARBA" id="ARBA00022475"/>
    </source>
</evidence>
<feature type="transmembrane region" description="Helical" evidence="6">
    <location>
        <begin position="139"/>
        <end position="161"/>
    </location>
</feature>
<dbReference type="PANTHER" id="PTHR43370:SF2">
    <property type="entry name" value="ABC TRANSPORTER PERMEASE PROTEIN"/>
    <property type="match status" value="1"/>
</dbReference>
<evidence type="ECO:0000256" key="6">
    <source>
        <dbReference type="SAM" id="Phobius"/>
    </source>
</evidence>
<proteinExistence type="predicted"/>
<dbReference type="InterPro" id="IPR001851">
    <property type="entry name" value="ABC_transp_permease"/>
</dbReference>
<protein>
    <submittedName>
        <fullName evidence="7">ABC transporter permease</fullName>
    </submittedName>
</protein>
<evidence type="ECO:0000256" key="3">
    <source>
        <dbReference type="ARBA" id="ARBA00022692"/>
    </source>
</evidence>
<dbReference type="EMBL" id="RZIJ01000009">
    <property type="protein sequence ID" value="RUQ70804.1"/>
    <property type="molecule type" value="Genomic_DNA"/>
</dbReference>
<feature type="transmembrane region" description="Helical" evidence="6">
    <location>
        <begin position="6"/>
        <end position="25"/>
    </location>
</feature>
<dbReference type="GO" id="GO:0022857">
    <property type="term" value="F:transmembrane transporter activity"/>
    <property type="evidence" value="ECO:0007669"/>
    <property type="project" value="InterPro"/>
</dbReference>
<sequence length="310" mass="32103">MSAEFALVGPILAAMFAAATPLLFAALGEAVTEKSGVLNLGVEGMMLMGAVCGFAITVKTGSAPLGLLIAAGAGAAMGALFGVLTLLLLANQVATGLALTLFGVGLSALVGQGFVGIPLEGLPKLHIPVLSDLPVVGQAVFGQDLLVYLGIAAVPLVHLFLYRTRAGLVLRAVGENHHAAHALGYKVIRIRFLAVMFGGAMSGLGGAFLSMDYTPMWAENITAGRGWIALALVVFATWKPVRVMLGAWLFGGVTIAQLHVQGFGIDIPSQILSMLPYLATVLVLVLISRDVARIRLNAPACLGKLFHPDS</sequence>
<keyword evidence="3 6" id="KW-0812">Transmembrane</keyword>
<keyword evidence="5 6" id="KW-0472">Membrane</keyword>
<feature type="transmembrane region" description="Helical" evidence="6">
    <location>
        <begin position="37"/>
        <end position="58"/>
    </location>
</feature>
<dbReference type="AlphaFoldDB" id="A0A433J8Z3"/>
<feature type="transmembrane region" description="Helical" evidence="6">
    <location>
        <begin position="245"/>
        <end position="265"/>
    </location>
</feature>
<keyword evidence="4 6" id="KW-1133">Transmembrane helix</keyword>
<comment type="caution">
    <text evidence="7">The sequence shown here is derived from an EMBL/GenBank/DDBJ whole genome shotgun (WGS) entry which is preliminary data.</text>
</comment>
<evidence type="ECO:0000256" key="1">
    <source>
        <dbReference type="ARBA" id="ARBA00004651"/>
    </source>
</evidence>
<name>A0A433J8Z3_9PROT</name>
<feature type="transmembrane region" description="Helical" evidence="6">
    <location>
        <begin position="192"/>
        <end position="211"/>
    </location>
</feature>
<keyword evidence="8" id="KW-1185">Reference proteome</keyword>
<gene>
    <name evidence="7" type="ORF">EJ913_13670</name>
</gene>
<dbReference type="CDD" id="cd06580">
    <property type="entry name" value="TM_PBP1_transp_TpRbsC_like"/>
    <property type="match status" value="1"/>
</dbReference>
<feature type="transmembrane region" description="Helical" evidence="6">
    <location>
        <begin position="217"/>
        <end position="238"/>
    </location>
</feature>
<evidence type="ECO:0000313" key="8">
    <source>
        <dbReference type="Proteomes" id="UP000280346"/>
    </source>
</evidence>
<evidence type="ECO:0000256" key="4">
    <source>
        <dbReference type="ARBA" id="ARBA00022989"/>
    </source>
</evidence>
<evidence type="ECO:0000256" key="5">
    <source>
        <dbReference type="ARBA" id="ARBA00023136"/>
    </source>
</evidence>